<protein>
    <recommendedName>
        <fullName evidence="3">FAD-dependent oxidoreductase 2 FAD-binding domain-containing protein</fullName>
    </recommendedName>
</protein>
<dbReference type="EMBL" id="MU032346">
    <property type="protein sequence ID" value="KAF3766761.1"/>
    <property type="molecule type" value="Genomic_DNA"/>
</dbReference>
<accession>A0A9P5CR08</accession>
<dbReference type="GO" id="GO:0016627">
    <property type="term" value="F:oxidoreductase activity, acting on the CH-CH group of donors"/>
    <property type="evidence" value="ECO:0007669"/>
    <property type="project" value="InterPro"/>
</dbReference>
<dbReference type="InterPro" id="IPR014614">
    <property type="entry name" value="KsdD_DH"/>
</dbReference>
<dbReference type="AlphaFoldDB" id="A0A9P5CR08"/>
<proteinExistence type="predicted"/>
<evidence type="ECO:0000313" key="4">
    <source>
        <dbReference type="EMBL" id="KAF3766761.1"/>
    </source>
</evidence>
<dbReference type="OrthoDB" id="3345469at2759"/>
<dbReference type="Pfam" id="PF00890">
    <property type="entry name" value="FAD_binding_2"/>
    <property type="match status" value="1"/>
</dbReference>
<evidence type="ECO:0000256" key="2">
    <source>
        <dbReference type="ARBA" id="ARBA00023002"/>
    </source>
</evidence>
<feature type="domain" description="FAD-dependent oxidoreductase 2 FAD-binding" evidence="3">
    <location>
        <begin position="11"/>
        <end position="546"/>
    </location>
</feature>
<evidence type="ECO:0000313" key="5">
    <source>
        <dbReference type="Proteomes" id="UP000803844"/>
    </source>
</evidence>
<dbReference type="PANTHER" id="PTHR43260">
    <property type="entry name" value="3-KETOSTEROID-DELTA-1-DEHYDROGENASE"/>
    <property type="match status" value="1"/>
</dbReference>
<dbReference type="Gene3D" id="3.50.50.60">
    <property type="entry name" value="FAD/NAD(P)-binding domain"/>
    <property type="match status" value="2"/>
</dbReference>
<dbReference type="InterPro" id="IPR003953">
    <property type="entry name" value="FAD-dep_OxRdtase_2_FAD-bd"/>
</dbReference>
<comment type="caution">
    <text evidence="4">The sequence shown here is derived from an EMBL/GenBank/DDBJ whole genome shotgun (WGS) entry which is preliminary data.</text>
</comment>
<dbReference type="PIRSF" id="PIRSF036654">
    <property type="entry name" value="UCP036654"/>
    <property type="match status" value="1"/>
</dbReference>
<evidence type="ECO:0000256" key="1">
    <source>
        <dbReference type="ARBA" id="ARBA00022630"/>
    </source>
</evidence>
<reference evidence="4" key="1">
    <citation type="journal article" date="2020" name="Phytopathology">
        <title>Genome sequence of the chestnut blight fungus Cryphonectria parasitica EP155: A fundamental resource for an archetypical invasive plant pathogen.</title>
        <authorList>
            <person name="Crouch J.A."/>
            <person name="Dawe A."/>
            <person name="Aerts A."/>
            <person name="Barry K."/>
            <person name="Churchill A.C.L."/>
            <person name="Grimwood J."/>
            <person name="Hillman B."/>
            <person name="Milgroom M.G."/>
            <person name="Pangilinan J."/>
            <person name="Smith M."/>
            <person name="Salamov A."/>
            <person name="Schmutz J."/>
            <person name="Yadav J."/>
            <person name="Grigoriev I.V."/>
            <person name="Nuss D."/>
        </authorList>
    </citation>
    <scope>NUCLEOTIDE SEQUENCE</scope>
    <source>
        <strain evidence="4">EP155</strain>
    </source>
</reference>
<dbReference type="PANTHER" id="PTHR43260:SF1">
    <property type="entry name" value="KSDD-LIKE STEROID DEHYDROGENASE RV0785"/>
    <property type="match status" value="1"/>
</dbReference>
<keyword evidence="2" id="KW-0560">Oxidoreductase</keyword>
<keyword evidence="5" id="KW-1185">Reference proteome</keyword>
<name>A0A9P5CR08_CRYP1</name>
<organism evidence="4 5">
    <name type="scientific">Cryphonectria parasitica (strain ATCC 38755 / EP155)</name>
    <dbReference type="NCBI Taxonomy" id="660469"/>
    <lineage>
        <taxon>Eukaryota</taxon>
        <taxon>Fungi</taxon>
        <taxon>Dikarya</taxon>
        <taxon>Ascomycota</taxon>
        <taxon>Pezizomycotina</taxon>
        <taxon>Sordariomycetes</taxon>
        <taxon>Sordariomycetidae</taxon>
        <taxon>Diaporthales</taxon>
        <taxon>Cryphonectriaceae</taxon>
        <taxon>Cryphonectria-Endothia species complex</taxon>
        <taxon>Cryphonectria</taxon>
    </lineage>
</organism>
<dbReference type="NCBIfam" id="NF009472">
    <property type="entry name" value="PRK12834.1"/>
    <property type="match status" value="1"/>
</dbReference>
<gene>
    <name evidence="4" type="ORF">M406DRAFT_39819</name>
</gene>
<dbReference type="InterPro" id="IPR036188">
    <property type="entry name" value="FAD/NAD-bd_sf"/>
</dbReference>
<dbReference type="Proteomes" id="UP000803844">
    <property type="component" value="Unassembled WGS sequence"/>
</dbReference>
<dbReference type="SUPFAM" id="SSF51905">
    <property type="entry name" value="FAD/NAD(P)-binding domain"/>
    <property type="match status" value="1"/>
</dbReference>
<keyword evidence="1" id="KW-0285">Flavoprotein</keyword>
<dbReference type="RefSeq" id="XP_040777722.1">
    <property type="nucleotide sequence ID" value="XM_040924116.1"/>
</dbReference>
<sequence>MAPGTEQQKPVLVIGGGLAGLVAAFELSRNNIPVIIIDQENASNLGGQAFWSLGGIFCVDSTEQRRMGIKDSRELAMRDWFYSAAFDREKEDYWPRKWAEAFVNFATDDMERYLKARGMGFLFNVGWAERGGGKADGHGNSVPRFHITWGVGPEIVRVFADPVKAKEKEGIVEFKFRHMVDKLLVDETTGRAVGVKGRILAPDNSPRGVKTNRDVAGDFEIYGSAVLVSSGGIGGNVEAVKAAWPKDRLGPKVPENFVLGVPAHVDGRMINITEEAGASVVNKDRMWHYTEGLANWNPIWPGHGIRVLPAPSSLWLDANGKRLPPFLYPGSDTLATLKYICSTGYDYTWFILDQTIIAREFALSGSEQNPDLASKSYLQLLLQRVLGKKGTVPVQKFQEHGADFVVKDNLQDLVAGMNLLAKERGGPELDYAEVKEVIDTRDGQFDNAYSKDAQAMLIHNGRNYWPDKMSRVAPPHRLLDPKHGPLIAVRMNLVTRKTLGGLETNLESNVMRPTGEPFPGLYAAGEAAGFGGGGVHGYNSLEGTFLGGCVFSGRAAGLAITKELTGKVANTKL</sequence>
<dbReference type="GeneID" id="63841245"/>
<evidence type="ECO:0000259" key="3">
    <source>
        <dbReference type="Pfam" id="PF00890"/>
    </source>
</evidence>